<evidence type="ECO:0000313" key="4">
    <source>
        <dbReference type="EMBL" id="CAF4300478.1"/>
    </source>
</evidence>
<dbReference type="Gene3D" id="3.90.176.10">
    <property type="entry name" value="Toxin ADP-ribosyltransferase, Chain A, domain 1"/>
    <property type="match status" value="1"/>
</dbReference>
<feature type="repeat" description="TPR" evidence="3">
    <location>
        <begin position="243"/>
        <end position="276"/>
    </location>
</feature>
<proteinExistence type="predicted"/>
<accession>A0A820HS27</accession>
<dbReference type="AlphaFoldDB" id="A0A820HS27"/>
<dbReference type="SUPFAM" id="SSF56399">
    <property type="entry name" value="ADP-ribosylation"/>
    <property type="match status" value="1"/>
</dbReference>
<gene>
    <name evidence="4" type="ORF">OXD698_LOCUS46067</name>
</gene>
<dbReference type="EMBL" id="CAJOAZ010016050">
    <property type="protein sequence ID" value="CAF4300478.1"/>
    <property type="molecule type" value="Genomic_DNA"/>
</dbReference>
<evidence type="ECO:0000256" key="2">
    <source>
        <dbReference type="ARBA" id="ARBA00022803"/>
    </source>
</evidence>
<protein>
    <recommendedName>
        <fullName evidence="6">Kinesin light chain</fullName>
    </recommendedName>
</protein>
<dbReference type="Pfam" id="PF13424">
    <property type="entry name" value="TPR_12"/>
    <property type="match status" value="2"/>
</dbReference>
<feature type="repeat" description="TPR" evidence="3">
    <location>
        <begin position="159"/>
        <end position="192"/>
    </location>
</feature>
<evidence type="ECO:0000313" key="5">
    <source>
        <dbReference type="Proteomes" id="UP000663844"/>
    </source>
</evidence>
<keyword evidence="1" id="KW-0677">Repeat</keyword>
<dbReference type="PANTHER" id="PTHR45641">
    <property type="entry name" value="TETRATRICOPEPTIDE REPEAT PROTEIN (AFU_ORTHOLOGUE AFUA_6G03870)"/>
    <property type="match status" value="1"/>
</dbReference>
<dbReference type="Pfam" id="PF13374">
    <property type="entry name" value="TPR_10"/>
    <property type="match status" value="1"/>
</dbReference>
<dbReference type="InterPro" id="IPR011990">
    <property type="entry name" value="TPR-like_helical_dom_sf"/>
</dbReference>
<dbReference type="InterPro" id="IPR019734">
    <property type="entry name" value="TPR_rpt"/>
</dbReference>
<feature type="repeat" description="TPR" evidence="3">
    <location>
        <begin position="122"/>
        <end position="155"/>
    </location>
</feature>
<organism evidence="4 5">
    <name type="scientific">Adineta steineri</name>
    <dbReference type="NCBI Taxonomy" id="433720"/>
    <lineage>
        <taxon>Eukaryota</taxon>
        <taxon>Metazoa</taxon>
        <taxon>Spiralia</taxon>
        <taxon>Gnathifera</taxon>
        <taxon>Rotifera</taxon>
        <taxon>Eurotatoria</taxon>
        <taxon>Bdelloidea</taxon>
        <taxon>Adinetida</taxon>
        <taxon>Adinetidae</taxon>
        <taxon>Adineta</taxon>
    </lineage>
</organism>
<dbReference type="SMART" id="SM00028">
    <property type="entry name" value="TPR"/>
    <property type="match status" value="5"/>
</dbReference>
<dbReference type="SUPFAM" id="SSF48452">
    <property type="entry name" value="TPR-like"/>
    <property type="match status" value="1"/>
</dbReference>
<keyword evidence="2 3" id="KW-0802">TPR repeat</keyword>
<dbReference type="Proteomes" id="UP000663844">
    <property type="component" value="Unassembled WGS sequence"/>
</dbReference>
<dbReference type="PROSITE" id="PS51996">
    <property type="entry name" value="TR_MART"/>
    <property type="match status" value="1"/>
</dbReference>
<sequence length="314" mass="35234">MSNTIGGLVSFNNFLSTSKDRAVSNAFAESNQTIPDLVGILFVMKIDPSQTTTPFASIAGISNFGAEEEVLFSMHSVFRIQDITQIDGNNCLYEVNLVLTSDNDPELKTLTDYIRRESHPDDEGWFRLGSILRKMGQFKKAEDIYQLLLDQTNDDEDKEPIHGQLGSVKYTQGKYEEALTFYEKALTIKQSSLPPNHIDLAPSYNNIGLVHDKMGNYPKALSFHDKVLEIRQQSLRPSHPHLAMSYNNIGLVHCNMGNYRKALSAHEKALDIREESLPSIHPDLATSYHNIGEVYGSMGDYPKALLSHKKALEI</sequence>
<comment type="caution">
    <text evidence="4">The sequence shown here is derived from an EMBL/GenBank/DDBJ whole genome shotgun (WGS) entry which is preliminary data.</text>
</comment>
<evidence type="ECO:0000256" key="3">
    <source>
        <dbReference type="PROSITE-ProRule" id="PRU00339"/>
    </source>
</evidence>
<evidence type="ECO:0008006" key="6">
    <source>
        <dbReference type="Google" id="ProtNLM"/>
    </source>
</evidence>
<dbReference type="PROSITE" id="PS50005">
    <property type="entry name" value="TPR"/>
    <property type="match status" value="4"/>
</dbReference>
<dbReference type="Gene3D" id="1.25.40.10">
    <property type="entry name" value="Tetratricopeptide repeat domain"/>
    <property type="match status" value="1"/>
</dbReference>
<feature type="repeat" description="TPR" evidence="3">
    <location>
        <begin position="201"/>
        <end position="234"/>
    </location>
</feature>
<name>A0A820HS27_9BILA</name>
<dbReference type="PANTHER" id="PTHR45641:SF19">
    <property type="entry name" value="NEPHROCYSTIN-3"/>
    <property type="match status" value="1"/>
</dbReference>
<evidence type="ECO:0000256" key="1">
    <source>
        <dbReference type="ARBA" id="ARBA00022737"/>
    </source>
</evidence>
<reference evidence="4" key="1">
    <citation type="submission" date="2021-02" db="EMBL/GenBank/DDBJ databases">
        <authorList>
            <person name="Nowell W R."/>
        </authorList>
    </citation>
    <scope>NUCLEOTIDE SEQUENCE</scope>
</reference>
<dbReference type="PROSITE" id="PS50293">
    <property type="entry name" value="TPR_REGION"/>
    <property type="match status" value="1"/>
</dbReference>